<dbReference type="SUPFAM" id="SSF52047">
    <property type="entry name" value="RNI-like"/>
    <property type="match status" value="1"/>
</dbReference>
<dbReference type="PANTHER" id="PTHR24111:SF0">
    <property type="entry name" value="LEUCINE-RICH REPEAT-CONTAINING PROTEIN"/>
    <property type="match status" value="1"/>
</dbReference>
<sequence length="365" mass="39888">MWSDSYAAVCSDNNIEPREEIKASTGGSLKIYGNIFENFKNRLQDDEVKAIVEASCTTPVISELIFPYNSITSKGAVAIAEGLRGGMDTIITLDLSHNSIDEEGGIAIAESAQQCRSISRLLLSDNPIGGRCGPALGEMLKLLPSLVELDLYNTDLDMKALVYMAQGLQETQSLRTLNIGKPLLTNPDDINYVVHHLSTAIQRNKTIQHLTMSHFGLTDSHLETLLMPICGSNVIHLSLKGNKLSQDSGSLLAKMLERKDKLQFLDASFNRLRDKGGIAMAPSVKNHNSLKSLVLNNNGMGTPGISGIVSAVCDCPSLSSLLLWGNDFSDGIAKEIYYAKDRLEELEECDFALYMVGEEPSVYRK</sequence>
<dbReference type="InterPro" id="IPR032675">
    <property type="entry name" value="LRR_dom_sf"/>
</dbReference>
<keyword evidence="1" id="KW-0677">Repeat</keyword>
<gene>
    <name evidence="2" type="ORF">ADEAN_000660700</name>
</gene>
<dbReference type="EMBL" id="LR877157">
    <property type="protein sequence ID" value="CAD2219114.1"/>
    <property type="molecule type" value="Genomic_DNA"/>
</dbReference>
<name>A0A7G2CJJ5_9TRYP</name>
<keyword evidence="3" id="KW-1185">Reference proteome</keyword>
<proteinExistence type="predicted"/>
<dbReference type="VEuPathDB" id="TriTrypDB:ADEAN_000660700"/>
<evidence type="ECO:0000313" key="3">
    <source>
        <dbReference type="Proteomes" id="UP000515908"/>
    </source>
</evidence>
<dbReference type="InterPro" id="IPR052201">
    <property type="entry name" value="LRR-containing_regulator"/>
</dbReference>
<dbReference type="Pfam" id="PF13516">
    <property type="entry name" value="LRR_6"/>
    <property type="match status" value="2"/>
</dbReference>
<organism evidence="2 3">
    <name type="scientific">Angomonas deanei</name>
    <dbReference type="NCBI Taxonomy" id="59799"/>
    <lineage>
        <taxon>Eukaryota</taxon>
        <taxon>Discoba</taxon>
        <taxon>Euglenozoa</taxon>
        <taxon>Kinetoplastea</taxon>
        <taxon>Metakinetoplastina</taxon>
        <taxon>Trypanosomatida</taxon>
        <taxon>Trypanosomatidae</taxon>
        <taxon>Strigomonadinae</taxon>
        <taxon>Angomonas</taxon>
    </lineage>
</organism>
<dbReference type="SMART" id="SM00368">
    <property type="entry name" value="LRR_RI"/>
    <property type="match status" value="6"/>
</dbReference>
<protein>
    <submittedName>
        <fullName evidence="2">Leucine Rich repeat, putative</fullName>
    </submittedName>
</protein>
<reference evidence="2 3" key="1">
    <citation type="submission" date="2020-08" db="EMBL/GenBank/DDBJ databases">
        <authorList>
            <person name="Newling K."/>
            <person name="Davey J."/>
            <person name="Forrester S."/>
        </authorList>
    </citation>
    <scope>NUCLEOTIDE SEQUENCE [LARGE SCALE GENOMIC DNA]</scope>
    <source>
        <strain evidence="3">Crithidia deanei Carvalho (ATCC PRA-265)</strain>
    </source>
</reference>
<dbReference type="Proteomes" id="UP000515908">
    <property type="component" value="Chromosome 13"/>
</dbReference>
<dbReference type="PANTHER" id="PTHR24111">
    <property type="entry name" value="LEUCINE-RICH REPEAT-CONTAINING PROTEIN 34"/>
    <property type="match status" value="1"/>
</dbReference>
<dbReference type="InterPro" id="IPR001611">
    <property type="entry name" value="Leu-rich_rpt"/>
</dbReference>
<evidence type="ECO:0000313" key="2">
    <source>
        <dbReference type="EMBL" id="CAD2219114.1"/>
    </source>
</evidence>
<evidence type="ECO:0000256" key="1">
    <source>
        <dbReference type="ARBA" id="ARBA00022737"/>
    </source>
</evidence>
<accession>A0A7G2CJJ5</accession>
<dbReference type="Gene3D" id="3.80.10.10">
    <property type="entry name" value="Ribonuclease Inhibitor"/>
    <property type="match status" value="2"/>
</dbReference>
<dbReference type="AlphaFoldDB" id="A0A7G2CJJ5"/>